<sequence>MAGPSKRPCSRVWQSLVLRLLGAASLWLIDVTLAADFDFPNATVTTLAFGSCHKRKYAAPHVWRSVQAQQPQAWLWTGDSVYPPAHGMASVELLEEEYRQMKTNASLGYATFQPPLGIFGTWDDHDYGGNDMGSSMPDQAARSRAFWDFLGRQPPSRHGLYHSVSWGNPPSRQVQVFFLDTRSFRRDHCVPSVATYIPLGAGIACLTRWLSAGLWPSLCQAPDNALLGHAQWDWLATELSQSQASVNVIVSSIQVLTTNPVMETWGHFPLERAKLLQLISDSRARGVALLSGDVHHGEILDPWANWKKSDADTFSSLLEVTSSGMTHTCTKGLYGALCRPLLDAFASHRQRPDAYYTGRNFGILTIDWSQATFTVNVLDQDGRGVLSTGPQKFNQRALTPKEVLAVPDCVDGHLQTSVFVAIVAGLLWVWARIRNEQNKK</sequence>
<feature type="transmembrane region" description="Helical" evidence="1">
    <location>
        <begin position="412"/>
        <end position="431"/>
    </location>
</feature>
<name>A0A8J9SKQ0_PHATR</name>
<dbReference type="SUPFAM" id="SSF56300">
    <property type="entry name" value="Metallo-dependent phosphatases"/>
    <property type="match status" value="1"/>
</dbReference>
<dbReference type="Gene3D" id="3.60.21.70">
    <property type="entry name" value="PhoD-like phosphatase"/>
    <property type="match status" value="1"/>
</dbReference>
<keyword evidence="1" id="KW-0472">Membrane</keyword>
<keyword evidence="1" id="KW-1133">Transmembrane helix</keyword>
<feature type="chain" id="PRO_5035438901" description="PhoD-like phosphatase metallophosphatase domain-containing protein" evidence="2">
    <location>
        <begin position="35"/>
        <end position="440"/>
    </location>
</feature>
<dbReference type="InterPro" id="IPR038607">
    <property type="entry name" value="PhoD-like_sf"/>
</dbReference>
<evidence type="ECO:0000256" key="1">
    <source>
        <dbReference type="SAM" id="Phobius"/>
    </source>
</evidence>
<dbReference type="AlphaFoldDB" id="A0A8J9SKQ0"/>
<evidence type="ECO:0000256" key="2">
    <source>
        <dbReference type="SAM" id="SignalP"/>
    </source>
</evidence>
<protein>
    <recommendedName>
        <fullName evidence="3">PhoD-like phosphatase metallophosphatase domain-containing protein</fullName>
    </recommendedName>
</protein>
<accession>A0A8J9SKQ0</accession>
<feature type="domain" description="PhoD-like phosphatase metallophosphatase" evidence="3">
    <location>
        <begin position="48"/>
        <end position="375"/>
    </location>
</feature>
<dbReference type="Pfam" id="PF09423">
    <property type="entry name" value="PhoD"/>
    <property type="match status" value="1"/>
</dbReference>
<feature type="signal peptide" evidence="2">
    <location>
        <begin position="1"/>
        <end position="34"/>
    </location>
</feature>
<dbReference type="CDD" id="cd07389">
    <property type="entry name" value="MPP_PhoD"/>
    <property type="match status" value="1"/>
</dbReference>
<evidence type="ECO:0000259" key="3">
    <source>
        <dbReference type="Pfam" id="PF09423"/>
    </source>
</evidence>
<dbReference type="PANTHER" id="PTHR33987:SF1">
    <property type="entry name" value="CALCINEURIN-LIKE METALLO-PHOSPHOESTERASE SUPERFAMILY PROTEIN"/>
    <property type="match status" value="1"/>
</dbReference>
<evidence type="ECO:0000313" key="4">
    <source>
        <dbReference type="EMBL" id="CAG9282480.1"/>
    </source>
</evidence>
<organism evidence="4">
    <name type="scientific">Phaeodactylum tricornutum</name>
    <name type="common">Diatom</name>
    <dbReference type="NCBI Taxonomy" id="2850"/>
    <lineage>
        <taxon>Eukaryota</taxon>
        <taxon>Sar</taxon>
        <taxon>Stramenopiles</taxon>
        <taxon>Ochrophyta</taxon>
        <taxon>Bacillariophyta</taxon>
        <taxon>Bacillariophyceae</taxon>
        <taxon>Bacillariophycidae</taxon>
        <taxon>Naviculales</taxon>
        <taxon>Phaeodactylaceae</taxon>
        <taxon>Phaeodactylum</taxon>
    </lineage>
</organism>
<dbReference type="PANTHER" id="PTHR33987">
    <property type="entry name" value="CALCINEURIN-LIKE METALLO-PHOSPHOESTERASE SUPERFAMILY PROTEIN"/>
    <property type="match status" value="1"/>
</dbReference>
<dbReference type="InterPro" id="IPR018946">
    <property type="entry name" value="PhoD-like_MPP"/>
</dbReference>
<gene>
    <name evidence="4" type="ORF">PTTT1_LOCUS19769</name>
</gene>
<reference evidence="4" key="1">
    <citation type="submission" date="2022-02" db="EMBL/GenBank/DDBJ databases">
        <authorList>
            <person name="Giguere J D."/>
        </authorList>
    </citation>
    <scope>NUCLEOTIDE SEQUENCE</scope>
    <source>
        <strain evidence="4">CCAP 1055/1</strain>
    </source>
</reference>
<dbReference type="InterPro" id="IPR029052">
    <property type="entry name" value="Metallo-depent_PP-like"/>
</dbReference>
<keyword evidence="2" id="KW-0732">Signal</keyword>
<dbReference type="EMBL" id="OU594958">
    <property type="protein sequence ID" value="CAG9282480.1"/>
    <property type="molecule type" value="Genomic_DNA"/>
</dbReference>
<proteinExistence type="predicted"/>
<keyword evidence="1" id="KW-0812">Transmembrane</keyword>
<dbReference type="Proteomes" id="UP000836788">
    <property type="component" value="Chromosome 17"/>
</dbReference>